<evidence type="ECO:0000256" key="3">
    <source>
        <dbReference type="PROSITE-ProRule" id="PRU00357"/>
    </source>
</evidence>
<organism evidence="4 5">
    <name type="scientific">Nicotiana tabacum</name>
    <name type="common">Common tobacco</name>
    <dbReference type="NCBI Taxonomy" id="4097"/>
    <lineage>
        <taxon>Eukaryota</taxon>
        <taxon>Viridiplantae</taxon>
        <taxon>Streptophyta</taxon>
        <taxon>Embryophyta</taxon>
        <taxon>Tracheophyta</taxon>
        <taxon>Spermatophyta</taxon>
        <taxon>Magnoliopsida</taxon>
        <taxon>eudicotyledons</taxon>
        <taxon>Gunneridae</taxon>
        <taxon>Pentapetalae</taxon>
        <taxon>asterids</taxon>
        <taxon>lamiids</taxon>
        <taxon>Solanales</taxon>
        <taxon>Solanaceae</taxon>
        <taxon>Nicotianoideae</taxon>
        <taxon>Nicotianeae</taxon>
        <taxon>Nicotiana</taxon>
    </lineage>
</organism>
<evidence type="ECO:0000256" key="2">
    <source>
        <dbReference type="ARBA" id="ARBA00023242"/>
    </source>
</evidence>
<dbReference type="PANTHER" id="PTHR31319">
    <property type="entry name" value="ZINC FINGER PROTEIN CONSTANS-LIKE 4"/>
    <property type="match status" value="1"/>
</dbReference>
<accession>A0A1S3XY40</accession>
<dbReference type="PROSITE" id="PS51017">
    <property type="entry name" value="CCT"/>
    <property type="match status" value="1"/>
</dbReference>
<dbReference type="GO" id="GO:0009909">
    <property type="term" value="P:regulation of flower development"/>
    <property type="evidence" value="ECO:0007669"/>
    <property type="project" value="InterPro"/>
</dbReference>
<sequence length="468" mass="52307">MLLISLFLVIEIEAIMGSGNLIIFFVLFLQEEMPSPLSDQILNFCESEFFPEIQNSEVASSSNGCCYDEQSSYSPNLDLNKFQSTSEKNDDTITISTRAATSTTNVSPSRANNSNNYDDNNNSNSLSIIFDTQEEIENDIATSIDFTITPSTNFIVPDHFLQQQDEQFDVNPLNNHHSPVTDVISVPLSHQYHQNHFPIVPLMGSSLGHLYEEESLSSIPPYMRVVTSSPSCSLLDPIIGNYIQGNLNTIIPSEASAIFAAAANSALFYGSQLPNQELEFQEGNSRIFCPDALPRIYNCSIELQAISNESQHLVSAVGCSNPLAAEVTTFEDPSYNKTGRCSVEDRREKIHRYMKKRNERNFSKKIKYACRKTLADSRPRVRGRFARNDEFGEAASKANSYGNHEEDTSDQDVKFNSIIYQDPNMVAASTHENNVTHNGRIFNSNICHISTGPYDICTPLYCTDGQMH</sequence>
<gene>
    <name evidence="5" type="primary">LOC107769890</name>
</gene>
<dbReference type="GeneID" id="107769890"/>
<dbReference type="SMR" id="A0A1S3XY40"/>
<dbReference type="OrthoDB" id="153872at2759"/>
<dbReference type="RefSeq" id="XP_016444632.1">
    <property type="nucleotide sequence ID" value="XM_016589146.1"/>
</dbReference>
<evidence type="ECO:0000313" key="4">
    <source>
        <dbReference type="Proteomes" id="UP000790787"/>
    </source>
</evidence>
<protein>
    <submittedName>
        <fullName evidence="5">Uncharacterized protein isoform X1</fullName>
    </submittedName>
</protein>
<dbReference type="AlphaFoldDB" id="A0A1S3XY40"/>
<keyword evidence="2 3" id="KW-0539">Nucleus</keyword>
<dbReference type="PaxDb" id="4097-A0A1S3XY40"/>
<reference evidence="5" key="2">
    <citation type="submission" date="2025-08" db="UniProtKB">
        <authorList>
            <consortium name="RefSeq"/>
        </authorList>
    </citation>
    <scope>IDENTIFICATION</scope>
</reference>
<reference evidence="4" key="1">
    <citation type="journal article" date="2014" name="Nat. Commun.">
        <title>The tobacco genome sequence and its comparison with those of tomato and potato.</title>
        <authorList>
            <person name="Sierro N."/>
            <person name="Battey J.N."/>
            <person name="Ouadi S."/>
            <person name="Bakaher N."/>
            <person name="Bovet L."/>
            <person name="Willig A."/>
            <person name="Goepfert S."/>
            <person name="Peitsch M.C."/>
            <person name="Ivanov N.V."/>
        </authorList>
    </citation>
    <scope>NUCLEOTIDE SEQUENCE [LARGE SCALE GENOMIC DNA]</scope>
</reference>
<proteinExistence type="predicted"/>
<evidence type="ECO:0000256" key="1">
    <source>
        <dbReference type="ARBA" id="ARBA00004123"/>
    </source>
</evidence>
<name>A0A1S3XY40_TOBAC</name>
<dbReference type="Proteomes" id="UP000790787">
    <property type="component" value="Chromosome 14"/>
</dbReference>
<dbReference type="KEGG" id="nta:107769890"/>
<dbReference type="InterPro" id="IPR045281">
    <property type="entry name" value="CONSTANS-like"/>
</dbReference>
<keyword evidence="4" id="KW-1185">Reference proteome</keyword>
<dbReference type="GO" id="GO:0005634">
    <property type="term" value="C:nucleus"/>
    <property type="evidence" value="ECO:0007669"/>
    <property type="project" value="UniProtKB-SubCell"/>
</dbReference>
<dbReference type="PANTHER" id="PTHR31319:SF110">
    <property type="entry name" value="CCT MOTIF FAMILY PROTEIN"/>
    <property type="match status" value="1"/>
</dbReference>
<comment type="subcellular location">
    <subcellularLocation>
        <location evidence="1 3">Nucleus</location>
    </subcellularLocation>
</comment>
<dbReference type="Pfam" id="PF06203">
    <property type="entry name" value="CCT"/>
    <property type="match status" value="1"/>
</dbReference>
<evidence type="ECO:0000313" key="5">
    <source>
        <dbReference type="RefSeq" id="XP_016444632.1"/>
    </source>
</evidence>
<dbReference type="InterPro" id="IPR010402">
    <property type="entry name" value="CCT_domain"/>
</dbReference>